<keyword evidence="2" id="KW-1185">Reference proteome</keyword>
<dbReference type="RefSeq" id="WP_020545093.1">
    <property type="nucleotide sequence ID" value="NZ_CP068985.1"/>
</dbReference>
<evidence type="ECO:0000313" key="2">
    <source>
        <dbReference type="Proteomes" id="UP000824681"/>
    </source>
</evidence>
<dbReference type="EMBL" id="CP068985">
    <property type="protein sequence ID" value="QYC44935.1"/>
    <property type="molecule type" value="Genomic_DNA"/>
</dbReference>
<reference evidence="1 2" key="1">
    <citation type="journal article" date="2021" name="ACS Chem. Biol.">
        <title>Genomic-Led Discovery of a Novel Glycopeptide Antibiotic by Nonomuraea coxensis DSM 45129.</title>
        <authorList>
            <person name="Yushchuk O."/>
            <person name="Vior N.M."/>
            <person name="Andreo-Vidal A."/>
            <person name="Berini F."/>
            <person name="Ruckert C."/>
            <person name="Busche T."/>
            <person name="Binda E."/>
            <person name="Kalinowski J."/>
            <person name="Truman A.W."/>
            <person name="Marinelli F."/>
        </authorList>
    </citation>
    <scope>NUCLEOTIDE SEQUENCE [LARGE SCALE GENOMIC DNA]</scope>
    <source>
        <strain evidence="1 2">DSM 45129</strain>
    </source>
</reference>
<name>A0ABX8UAZ8_9ACTN</name>
<proteinExistence type="predicted"/>
<sequence length="81" mass="8341">MSALDEALADARRACEAATDEQLMAFGRAINSVVWTDDTMAGALLGEALFKVPLATYVARAIPGASLEQVLAAAQAVMGDG</sequence>
<protein>
    <submittedName>
        <fullName evidence="1">Uncharacterized protein</fullName>
    </submittedName>
</protein>
<dbReference type="Proteomes" id="UP000824681">
    <property type="component" value="Chromosome"/>
</dbReference>
<accession>A0ABX8UAZ8</accession>
<gene>
    <name evidence="1" type="ORF">Nocox_36905</name>
</gene>
<evidence type="ECO:0000313" key="1">
    <source>
        <dbReference type="EMBL" id="QYC44935.1"/>
    </source>
</evidence>
<organism evidence="1 2">
    <name type="scientific">Nonomuraea coxensis DSM 45129</name>
    <dbReference type="NCBI Taxonomy" id="1122611"/>
    <lineage>
        <taxon>Bacteria</taxon>
        <taxon>Bacillati</taxon>
        <taxon>Actinomycetota</taxon>
        <taxon>Actinomycetes</taxon>
        <taxon>Streptosporangiales</taxon>
        <taxon>Streptosporangiaceae</taxon>
        <taxon>Nonomuraea</taxon>
    </lineage>
</organism>